<dbReference type="AlphaFoldDB" id="A0AAV2LNI6"/>
<name>A0AAV2LNI6_KNICA</name>
<dbReference type="InterPro" id="IPR036179">
    <property type="entry name" value="Ig-like_dom_sf"/>
</dbReference>
<dbReference type="GO" id="GO:0005886">
    <property type="term" value="C:plasma membrane"/>
    <property type="evidence" value="ECO:0007669"/>
    <property type="project" value="TreeGrafter"/>
</dbReference>
<keyword evidence="8" id="KW-1185">Reference proteome</keyword>
<accession>A0AAV2LNI6</accession>
<evidence type="ECO:0000256" key="5">
    <source>
        <dbReference type="SAM" id="Phobius"/>
    </source>
</evidence>
<dbReference type="PANTHER" id="PTHR11860:SF87">
    <property type="entry name" value="CMRF35-LIKE MOLECULE 8"/>
    <property type="match status" value="1"/>
</dbReference>
<feature type="region of interest" description="Disordered" evidence="4">
    <location>
        <begin position="205"/>
        <end position="241"/>
    </location>
</feature>
<dbReference type="Gene3D" id="2.60.40.10">
    <property type="entry name" value="Immunoglobulins"/>
    <property type="match status" value="1"/>
</dbReference>
<dbReference type="EMBL" id="OZ035825">
    <property type="protein sequence ID" value="CAL1601815.1"/>
    <property type="molecule type" value="Genomic_DNA"/>
</dbReference>
<gene>
    <name evidence="7" type="ORF">KC01_LOCUS29696</name>
</gene>
<organism evidence="7 8">
    <name type="scientific">Knipowitschia caucasica</name>
    <name type="common">Caucasian dwarf goby</name>
    <name type="synonym">Pomatoschistus caucasicus</name>
    <dbReference type="NCBI Taxonomy" id="637954"/>
    <lineage>
        <taxon>Eukaryota</taxon>
        <taxon>Metazoa</taxon>
        <taxon>Chordata</taxon>
        <taxon>Craniata</taxon>
        <taxon>Vertebrata</taxon>
        <taxon>Euteleostomi</taxon>
        <taxon>Actinopterygii</taxon>
        <taxon>Neopterygii</taxon>
        <taxon>Teleostei</taxon>
        <taxon>Neoteleostei</taxon>
        <taxon>Acanthomorphata</taxon>
        <taxon>Gobiaria</taxon>
        <taxon>Gobiiformes</taxon>
        <taxon>Gobioidei</taxon>
        <taxon>Gobiidae</taxon>
        <taxon>Gobiinae</taxon>
        <taxon>Knipowitschia</taxon>
    </lineage>
</organism>
<evidence type="ECO:0000256" key="4">
    <source>
        <dbReference type="SAM" id="MobiDB-lite"/>
    </source>
</evidence>
<dbReference type="InterPro" id="IPR013106">
    <property type="entry name" value="Ig_V-set"/>
</dbReference>
<keyword evidence="5" id="KW-1133">Transmembrane helix</keyword>
<dbReference type="InterPro" id="IPR003599">
    <property type="entry name" value="Ig_sub"/>
</dbReference>
<reference evidence="7 8" key="1">
    <citation type="submission" date="2024-04" db="EMBL/GenBank/DDBJ databases">
        <authorList>
            <person name="Waldvogel A.-M."/>
            <person name="Schoenle A."/>
        </authorList>
    </citation>
    <scope>NUCLEOTIDE SEQUENCE [LARGE SCALE GENOMIC DNA]</scope>
</reference>
<keyword evidence="3 5" id="KW-0472">Membrane</keyword>
<dbReference type="GO" id="GO:0004888">
    <property type="term" value="F:transmembrane signaling receptor activity"/>
    <property type="evidence" value="ECO:0007669"/>
    <property type="project" value="TreeGrafter"/>
</dbReference>
<protein>
    <recommendedName>
        <fullName evidence="6">Immunoglobulin domain-containing protein</fullName>
    </recommendedName>
</protein>
<dbReference type="InterPro" id="IPR050671">
    <property type="entry name" value="CD300_family_receptors"/>
</dbReference>
<evidence type="ECO:0000256" key="2">
    <source>
        <dbReference type="ARBA" id="ARBA00022692"/>
    </source>
</evidence>
<comment type="subcellular location">
    <subcellularLocation>
        <location evidence="1">Membrane</location>
    </subcellularLocation>
</comment>
<evidence type="ECO:0000259" key="6">
    <source>
        <dbReference type="SMART" id="SM00409"/>
    </source>
</evidence>
<dbReference type="Pfam" id="PF07686">
    <property type="entry name" value="V-set"/>
    <property type="match status" value="1"/>
</dbReference>
<evidence type="ECO:0000313" key="8">
    <source>
        <dbReference type="Proteomes" id="UP001497482"/>
    </source>
</evidence>
<dbReference type="Proteomes" id="UP001497482">
    <property type="component" value="Chromosome 3"/>
</dbReference>
<dbReference type="InterPro" id="IPR013783">
    <property type="entry name" value="Ig-like_fold"/>
</dbReference>
<keyword evidence="2 5" id="KW-0812">Transmembrane</keyword>
<evidence type="ECO:0000313" key="7">
    <source>
        <dbReference type="EMBL" id="CAL1601815.1"/>
    </source>
</evidence>
<feature type="transmembrane region" description="Helical" evidence="5">
    <location>
        <begin position="144"/>
        <end position="171"/>
    </location>
</feature>
<dbReference type="PANTHER" id="PTHR11860">
    <property type="entry name" value="POLYMERIC-IMMUNOGLOBULIN RECEPTOR"/>
    <property type="match status" value="1"/>
</dbReference>
<dbReference type="SMART" id="SM00409">
    <property type="entry name" value="IG"/>
    <property type="match status" value="1"/>
</dbReference>
<proteinExistence type="predicted"/>
<evidence type="ECO:0000256" key="3">
    <source>
        <dbReference type="ARBA" id="ARBA00023136"/>
    </source>
</evidence>
<dbReference type="SUPFAM" id="SSF48726">
    <property type="entry name" value="Immunoglobulin"/>
    <property type="match status" value="1"/>
</dbReference>
<sequence>MLHQVALIICLKPMPAKEGGSVDFKCEYPAGIQNNSKFFCRATPMCRAYLIATVPPDRREEIGKFTLQDNYTFGYFVVHMDALDPEDSGTYWCGVKMTENPDIITIFQLNVAAQTSTTRTVETLTHQSPGVSSRSSIPVDKRHLPMFVTVVSCLSSLLIVFLFTLCLIFIIRNWKYSQQREQAREMSAVYEVMKSGVLPITSRDPGCETFSNSPQDPPTEAKCCPDQRQPKQTESTAQKAHTDLEDPGCLSLYQDLDLSSVEEHIYHRISSMS</sequence>
<feature type="domain" description="Immunoglobulin" evidence="6">
    <location>
        <begin position="11"/>
        <end position="112"/>
    </location>
</feature>
<evidence type="ECO:0000256" key="1">
    <source>
        <dbReference type="ARBA" id="ARBA00004370"/>
    </source>
</evidence>